<evidence type="ECO:0000313" key="18">
    <source>
        <dbReference type="Proteomes" id="UP000001449"/>
    </source>
</evidence>
<keyword evidence="9" id="KW-0234">DNA repair</keyword>
<dbReference type="PANTHER" id="PTHR11274">
    <property type="entry name" value="RAD25/XP-B DNA REPAIR HELICASE"/>
    <property type="match status" value="1"/>
</dbReference>
<evidence type="ECO:0000256" key="8">
    <source>
        <dbReference type="ARBA" id="ARBA00023125"/>
    </source>
</evidence>
<dbReference type="InterPro" id="IPR032438">
    <property type="entry name" value="ERCC3_RAD25_C"/>
</dbReference>
<dbReference type="Pfam" id="PF13625">
    <property type="entry name" value="Helicase_C_3"/>
    <property type="match status" value="1"/>
</dbReference>
<dbReference type="GO" id="GO:0005524">
    <property type="term" value="F:ATP binding"/>
    <property type="evidence" value="ECO:0007669"/>
    <property type="project" value="UniProtKB-KW"/>
</dbReference>
<evidence type="ECO:0000256" key="5">
    <source>
        <dbReference type="ARBA" id="ARBA00022801"/>
    </source>
</evidence>
<reference evidence="17 18" key="2">
    <citation type="journal article" date="2008" name="Nature">
        <title>The Phaeodactylum genome reveals the evolutionary history of diatom genomes.</title>
        <authorList>
            <person name="Bowler C."/>
            <person name="Allen A.E."/>
            <person name="Badger J.H."/>
            <person name="Grimwood J."/>
            <person name="Jabbari K."/>
            <person name="Kuo A."/>
            <person name="Maheswari U."/>
            <person name="Martens C."/>
            <person name="Maumus F."/>
            <person name="Otillar R.P."/>
            <person name="Rayko E."/>
            <person name="Salamov A."/>
            <person name="Vandepoele K."/>
            <person name="Beszteri B."/>
            <person name="Gruber A."/>
            <person name="Heijde M."/>
            <person name="Katinka M."/>
            <person name="Mock T."/>
            <person name="Valentin K."/>
            <person name="Verret F."/>
            <person name="Berges J.A."/>
            <person name="Brownlee C."/>
            <person name="Cadoret J.P."/>
            <person name="Chiovitti A."/>
            <person name="Choi C.J."/>
            <person name="Coesel S."/>
            <person name="De Martino A."/>
            <person name="Detter J.C."/>
            <person name="Durkin C."/>
            <person name="Falciatore A."/>
            <person name="Fournet J."/>
            <person name="Haruta M."/>
            <person name="Huysman M.J."/>
            <person name="Jenkins B.D."/>
            <person name="Jiroutova K."/>
            <person name="Jorgensen R.E."/>
            <person name="Joubert Y."/>
            <person name="Kaplan A."/>
            <person name="Kroger N."/>
            <person name="Kroth P.G."/>
            <person name="La Roche J."/>
            <person name="Lindquist E."/>
            <person name="Lommer M."/>
            <person name="Martin-Jezequel V."/>
            <person name="Lopez P.J."/>
            <person name="Lucas S."/>
            <person name="Mangogna M."/>
            <person name="McGinnis K."/>
            <person name="Medlin L.K."/>
            <person name="Montsant A."/>
            <person name="Oudot-Le Secq M.P."/>
            <person name="Napoli C."/>
            <person name="Obornik M."/>
            <person name="Parker M.S."/>
            <person name="Petit J.L."/>
            <person name="Porcel B.M."/>
            <person name="Poulsen N."/>
            <person name="Robison M."/>
            <person name="Rychlewski L."/>
            <person name="Rynearson T.A."/>
            <person name="Schmutz J."/>
            <person name="Shapiro H."/>
            <person name="Siaut M."/>
            <person name="Stanley M."/>
            <person name="Sussman M.R."/>
            <person name="Taylor A.R."/>
            <person name="Vardi A."/>
            <person name="von Dassow P."/>
            <person name="Vyverman W."/>
            <person name="Willis A."/>
            <person name="Wyrwicz L.S."/>
            <person name="Rokhsar D.S."/>
            <person name="Weissenbach J."/>
            <person name="Armbrust E.V."/>
            <person name="Green B.R."/>
            <person name="Van de Peer Y."/>
            <person name="Grigoriev I.V."/>
        </authorList>
    </citation>
    <scope>NUCLEOTIDE SEQUENCE [LARGE SCALE GENOMIC DNA]</scope>
    <source>
        <strain evidence="17 18">CCMP1335</strain>
    </source>
</reference>
<keyword evidence="6" id="KW-0347">Helicase</keyword>
<keyword evidence="7" id="KW-0067">ATP-binding</keyword>
<keyword evidence="8" id="KW-0238">DNA-binding</keyword>
<reference evidence="17 18" key="1">
    <citation type="journal article" date="2004" name="Science">
        <title>The genome of the diatom Thalassiosira pseudonana: ecology, evolution, and metabolism.</title>
        <authorList>
            <person name="Armbrust E.V."/>
            <person name="Berges J.A."/>
            <person name="Bowler C."/>
            <person name="Green B.R."/>
            <person name="Martinez D."/>
            <person name="Putnam N.H."/>
            <person name="Zhou S."/>
            <person name="Allen A.E."/>
            <person name="Apt K.E."/>
            <person name="Bechner M."/>
            <person name="Brzezinski M.A."/>
            <person name="Chaal B.K."/>
            <person name="Chiovitti A."/>
            <person name="Davis A.K."/>
            <person name="Demarest M.S."/>
            <person name="Detter J.C."/>
            <person name="Glavina T."/>
            <person name="Goodstein D."/>
            <person name="Hadi M.Z."/>
            <person name="Hellsten U."/>
            <person name="Hildebrand M."/>
            <person name="Jenkins B.D."/>
            <person name="Jurka J."/>
            <person name="Kapitonov V.V."/>
            <person name="Kroger N."/>
            <person name="Lau W.W."/>
            <person name="Lane T.W."/>
            <person name="Larimer F.W."/>
            <person name="Lippmeier J.C."/>
            <person name="Lucas S."/>
            <person name="Medina M."/>
            <person name="Montsant A."/>
            <person name="Obornik M."/>
            <person name="Parker M.S."/>
            <person name="Palenik B."/>
            <person name="Pazour G.J."/>
            <person name="Richardson P.M."/>
            <person name="Rynearson T.A."/>
            <person name="Saito M.A."/>
            <person name="Schwartz D.C."/>
            <person name="Thamatrakoln K."/>
            <person name="Valentin K."/>
            <person name="Vardi A."/>
            <person name="Wilkerson F.P."/>
            <person name="Rokhsar D.S."/>
        </authorList>
    </citation>
    <scope>NUCLEOTIDE SEQUENCE [LARGE SCALE GENOMIC DNA]</scope>
    <source>
        <strain evidence="17 18">CCMP1335</strain>
    </source>
</reference>
<evidence type="ECO:0000256" key="4">
    <source>
        <dbReference type="ARBA" id="ARBA00022763"/>
    </source>
</evidence>
<dbReference type="eggNOG" id="KOG1123">
    <property type="taxonomic scope" value="Eukaryota"/>
</dbReference>
<dbReference type="CDD" id="cd18789">
    <property type="entry name" value="SF2_C_XPB"/>
    <property type="match status" value="1"/>
</dbReference>
<dbReference type="GO" id="GO:0000112">
    <property type="term" value="C:nucleotide-excision repair factor 3 complex"/>
    <property type="evidence" value="ECO:0000318"/>
    <property type="project" value="GO_Central"/>
</dbReference>
<proteinExistence type="inferred from homology"/>
<dbReference type="InterPro" id="IPR032830">
    <property type="entry name" value="XPB/Ssl2_N"/>
</dbReference>
<evidence type="ECO:0000256" key="13">
    <source>
        <dbReference type="ARBA" id="ARBA00034808"/>
    </source>
</evidence>
<dbReference type="Proteomes" id="UP000001449">
    <property type="component" value="Chromosome 4"/>
</dbReference>
<dbReference type="SMART" id="SM00487">
    <property type="entry name" value="DEXDc"/>
    <property type="match status" value="1"/>
</dbReference>
<keyword evidence="4" id="KW-0227">DNA damage</keyword>
<dbReference type="PRINTS" id="PR00851">
    <property type="entry name" value="XRODRMPGMNTB"/>
</dbReference>
<dbReference type="HOGENOM" id="CLU_008213_0_0_1"/>
<comment type="subcellular location">
    <subcellularLocation>
        <location evidence="1">Nucleus</location>
    </subcellularLocation>
</comment>
<dbReference type="InterPro" id="IPR001650">
    <property type="entry name" value="Helicase_C-like"/>
</dbReference>
<protein>
    <recommendedName>
        <fullName evidence="13">DNA 3'-5' helicase</fullName>
        <ecNumber evidence="13">5.6.2.4</ecNumber>
    </recommendedName>
</protein>
<dbReference type="InterPro" id="IPR014001">
    <property type="entry name" value="Helicase_ATP-bd"/>
</dbReference>
<dbReference type="CDD" id="cd18029">
    <property type="entry name" value="DEXHc_XPB"/>
    <property type="match status" value="1"/>
</dbReference>
<dbReference type="GO" id="GO:0005675">
    <property type="term" value="C:transcription factor TFIIH holo complex"/>
    <property type="evidence" value="ECO:0000318"/>
    <property type="project" value="GO_Central"/>
</dbReference>
<keyword evidence="10" id="KW-0413">Isomerase</keyword>
<dbReference type="SMART" id="SM00490">
    <property type="entry name" value="HELICc"/>
    <property type="match status" value="1"/>
</dbReference>
<dbReference type="GO" id="GO:0097550">
    <property type="term" value="C:transcription preinitiation complex"/>
    <property type="evidence" value="ECO:0000318"/>
    <property type="project" value="GO_Central"/>
</dbReference>
<dbReference type="SUPFAM" id="SSF52540">
    <property type="entry name" value="P-loop containing nucleoside triphosphate hydrolases"/>
    <property type="match status" value="2"/>
</dbReference>
<dbReference type="Pfam" id="PF04851">
    <property type="entry name" value="ResIII"/>
    <property type="match status" value="1"/>
</dbReference>
<dbReference type="KEGG" id="tps:THAPSDRAFT_33970"/>
<evidence type="ECO:0000256" key="7">
    <source>
        <dbReference type="ARBA" id="ARBA00022840"/>
    </source>
</evidence>
<dbReference type="GO" id="GO:0016787">
    <property type="term" value="F:hydrolase activity"/>
    <property type="evidence" value="ECO:0007669"/>
    <property type="project" value="UniProtKB-KW"/>
</dbReference>
<comment type="similarity">
    <text evidence="2">Belongs to the helicase family. RAD25/XPB subfamily.</text>
</comment>
<evidence type="ECO:0000256" key="9">
    <source>
        <dbReference type="ARBA" id="ARBA00023204"/>
    </source>
</evidence>
<feature type="domain" description="Helicase C-terminal" evidence="16">
    <location>
        <begin position="455"/>
        <end position="625"/>
    </location>
</feature>
<dbReference type="Pfam" id="PF16203">
    <property type="entry name" value="ERCC3_RAD25_C"/>
    <property type="match status" value="1"/>
</dbReference>
<sequence>DFSDLTLKSDHISRPCWTCPDGTIYLEAFHDLYTKAYDFLVAISEPVARPEYLHEYKLTPYSLYAAVATNIETESIVKVLNRFSKNVLPDGVAAFIRECTKRYGKAKLVLKHNKFYVESEHPAVLRELLRDDLISQARVAEDVNPDDATGGVGGTSNADGFVVHTKAEEMEENLHDDEEGGSKSSKLQAKTTVSFQIKGESVEVVKRRAIDLDYPLMEEYDFRNDKVNPDVPMDLKPHTRIRRYQERSLSKMFGNGRARSGIIVLPCGAGKTLTGVTAAQTIKKSVVCLCTNAVSVLQWKYQFKLWTNIPDENICVFTSDKKEDINPGGCVLITTYTMISYGGQRSDKSAEVMNIIRSREWGLLLMDEVHVVPAKMFRRVIGSVKAHCRLGLTATLVREDDLISDLNFLIGPKLYEANWMDLTTQGYLANVQCVEVWTPMTGPFMREYLMADNARLKQLLYVMNPSKLRAAEFLMRFHEERGDKIIVFSDLVYSLKLYAAMLKRPMIYGETSERERQAILGTFRTSDALRTICISKVGDTSIDLPEANVIIQVSSHFGSRRQEAQRLGRILRPKSYTQTDGSNRSSFNAFFYTLVSTDTQEMFYSTKRQQYLIDQGYTFKIVTTL</sequence>
<dbReference type="GO" id="GO:0003677">
    <property type="term" value="F:DNA binding"/>
    <property type="evidence" value="ECO:0007669"/>
    <property type="project" value="UniProtKB-KW"/>
</dbReference>
<feature type="domain" description="Helicase ATP-binding" evidence="15">
    <location>
        <begin position="252"/>
        <end position="414"/>
    </location>
</feature>
<dbReference type="FunFam" id="3.40.50.300:FF:000117">
    <property type="entry name" value="Putative DNA repair helicase rad25"/>
    <property type="match status" value="1"/>
</dbReference>
<evidence type="ECO:0000256" key="12">
    <source>
        <dbReference type="ARBA" id="ARBA00034617"/>
    </source>
</evidence>
<evidence type="ECO:0000313" key="17">
    <source>
        <dbReference type="EMBL" id="EED93146.1"/>
    </source>
</evidence>
<dbReference type="GeneID" id="7442052"/>
<dbReference type="STRING" id="35128.B8C0Y9"/>
<gene>
    <name evidence="17" type="ORF">THAPSDRAFT_33970</name>
</gene>
<comment type="catalytic activity">
    <reaction evidence="12">
        <text>Couples ATP hydrolysis with the unwinding of duplex DNA by translocating in the 3'-5' direction.</text>
        <dbReference type="EC" id="5.6.2.4"/>
    </reaction>
</comment>
<evidence type="ECO:0000256" key="2">
    <source>
        <dbReference type="ARBA" id="ARBA00006637"/>
    </source>
</evidence>
<keyword evidence="18" id="KW-1185">Reference proteome</keyword>
<name>B8C0Y9_THAPS</name>
<keyword evidence="11" id="KW-0539">Nucleus</keyword>
<evidence type="ECO:0000256" key="6">
    <source>
        <dbReference type="ARBA" id="ARBA00022806"/>
    </source>
</evidence>
<evidence type="ECO:0000256" key="3">
    <source>
        <dbReference type="ARBA" id="ARBA00022741"/>
    </source>
</evidence>
<dbReference type="RefSeq" id="XP_002289609.1">
    <property type="nucleotide sequence ID" value="XM_002289573.1"/>
</dbReference>
<dbReference type="FunFam" id="3.40.50.300:FF:000077">
    <property type="entry name" value="Probable DNA repair helicase RAD25"/>
    <property type="match status" value="1"/>
</dbReference>
<organism evidence="17 18">
    <name type="scientific">Thalassiosira pseudonana</name>
    <name type="common">Marine diatom</name>
    <name type="synonym">Cyclotella nana</name>
    <dbReference type="NCBI Taxonomy" id="35128"/>
    <lineage>
        <taxon>Eukaryota</taxon>
        <taxon>Sar</taxon>
        <taxon>Stramenopiles</taxon>
        <taxon>Ochrophyta</taxon>
        <taxon>Bacillariophyta</taxon>
        <taxon>Coscinodiscophyceae</taxon>
        <taxon>Thalassiosirophycidae</taxon>
        <taxon>Thalassiosirales</taxon>
        <taxon>Thalassiosiraceae</taxon>
        <taxon>Thalassiosira</taxon>
    </lineage>
</organism>
<accession>B8C0Y9</accession>
<evidence type="ECO:0000256" key="1">
    <source>
        <dbReference type="ARBA" id="ARBA00004123"/>
    </source>
</evidence>
<evidence type="ECO:0000256" key="14">
    <source>
        <dbReference type="ARBA" id="ARBA00048988"/>
    </source>
</evidence>
<evidence type="ECO:0000259" key="15">
    <source>
        <dbReference type="PROSITE" id="PS51192"/>
    </source>
</evidence>
<dbReference type="EMBL" id="CM000641">
    <property type="protein sequence ID" value="EED93146.1"/>
    <property type="molecule type" value="Genomic_DNA"/>
</dbReference>
<dbReference type="InterPro" id="IPR006935">
    <property type="entry name" value="Helicase/UvrB_N"/>
</dbReference>
<keyword evidence="3" id="KW-0547">Nucleotide-binding</keyword>
<dbReference type="InParanoid" id="B8C0Y9"/>
<dbReference type="PROSITE" id="PS51192">
    <property type="entry name" value="HELICASE_ATP_BIND_1"/>
    <property type="match status" value="1"/>
</dbReference>
<evidence type="ECO:0000256" key="11">
    <source>
        <dbReference type="ARBA" id="ARBA00023242"/>
    </source>
</evidence>
<dbReference type="AlphaFoldDB" id="B8C0Y9"/>
<dbReference type="OMA" id="RCQEIDY"/>
<dbReference type="GO" id="GO:0043138">
    <property type="term" value="F:3'-5' DNA helicase activity"/>
    <property type="evidence" value="ECO:0000318"/>
    <property type="project" value="GO_Central"/>
</dbReference>
<comment type="catalytic activity">
    <reaction evidence="14">
        <text>ATP + H2O = ADP + phosphate + H(+)</text>
        <dbReference type="Rhea" id="RHEA:13065"/>
        <dbReference type="ChEBI" id="CHEBI:15377"/>
        <dbReference type="ChEBI" id="CHEBI:15378"/>
        <dbReference type="ChEBI" id="CHEBI:30616"/>
        <dbReference type="ChEBI" id="CHEBI:43474"/>
        <dbReference type="ChEBI" id="CHEBI:456216"/>
        <dbReference type="EC" id="5.6.2.4"/>
    </reaction>
</comment>
<dbReference type="EC" id="5.6.2.4" evidence="13"/>
<dbReference type="GO" id="GO:0006289">
    <property type="term" value="P:nucleotide-excision repair"/>
    <property type="evidence" value="ECO:0007669"/>
    <property type="project" value="InterPro"/>
</dbReference>
<dbReference type="NCBIfam" id="TIGR00603">
    <property type="entry name" value="rad25"/>
    <property type="match status" value="1"/>
</dbReference>
<feature type="non-terminal residue" evidence="17">
    <location>
        <position position="625"/>
    </location>
</feature>
<feature type="non-terminal residue" evidence="17">
    <location>
        <position position="1"/>
    </location>
</feature>
<dbReference type="InterPro" id="IPR027417">
    <property type="entry name" value="P-loop_NTPase"/>
</dbReference>
<dbReference type="GO" id="GO:0006367">
    <property type="term" value="P:transcription initiation at RNA polymerase II promoter"/>
    <property type="evidence" value="ECO:0000318"/>
    <property type="project" value="GO_Central"/>
</dbReference>
<dbReference type="PaxDb" id="35128-Thaps33970"/>
<evidence type="ECO:0000256" key="10">
    <source>
        <dbReference type="ARBA" id="ARBA00023235"/>
    </source>
</evidence>
<dbReference type="FunCoup" id="B8C0Y9">
    <property type="interactions" value="423"/>
</dbReference>
<keyword evidence="5" id="KW-0378">Hydrolase</keyword>
<dbReference type="InterPro" id="IPR050615">
    <property type="entry name" value="ATP-dep_DNA_Helicase"/>
</dbReference>
<dbReference type="PROSITE" id="PS51194">
    <property type="entry name" value="HELICASE_CTER"/>
    <property type="match status" value="1"/>
</dbReference>
<dbReference type="Gene3D" id="3.40.50.300">
    <property type="entry name" value="P-loop containing nucleotide triphosphate hydrolases"/>
    <property type="match status" value="2"/>
</dbReference>
<dbReference type="InterPro" id="IPR001161">
    <property type="entry name" value="XPB/Ssl2"/>
</dbReference>
<dbReference type="PANTHER" id="PTHR11274:SF0">
    <property type="entry name" value="GENERAL TRANSCRIPTION AND DNA REPAIR FACTOR IIH HELICASE SUBUNIT XPB"/>
    <property type="match status" value="1"/>
</dbReference>
<evidence type="ECO:0000259" key="16">
    <source>
        <dbReference type="PROSITE" id="PS51194"/>
    </source>
</evidence>